<evidence type="ECO:0000313" key="4">
    <source>
        <dbReference type="Proteomes" id="UP000028181"/>
    </source>
</evidence>
<feature type="transmembrane region" description="Helical" evidence="1">
    <location>
        <begin position="136"/>
        <end position="153"/>
    </location>
</feature>
<feature type="transmembrane region" description="Helical" evidence="1">
    <location>
        <begin position="106"/>
        <end position="124"/>
    </location>
</feature>
<dbReference type="PANTHER" id="PTHR23028">
    <property type="entry name" value="ACETYLTRANSFERASE"/>
    <property type="match status" value="1"/>
</dbReference>
<keyword evidence="3" id="KW-0808">Transferase</keyword>
<dbReference type="OrthoDB" id="9767863at2"/>
<feature type="transmembrane region" description="Helical" evidence="1">
    <location>
        <begin position="217"/>
        <end position="236"/>
    </location>
</feature>
<organism evidence="3 4">
    <name type="scientific">Neorhizobium galegae bv. orientalis str. HAMBI 540</name>
    <dbReference type="NCBI Taxonomy" id="1028800"/>
    <lineage>
        <taxon>Bacteria</taxon>
        <taxon>Pseudomonadati</taxon>
        <taxon>Pseudomonadota</taxon>
        <taxon>Alphaproteobacteria</taxon>
        <taxon>Hyphomicrobiales</taxon>
        <taxon>Rhizobiaceae</taxon>
        <taxon>Rhizobium/Agrobacterium group</taxon>
        <taxon>Neorhizobium</taxon>
    </lineage>
</organism>
<dbReference type="Proteomes" id="UP000028181">
    <property type="component" value="Plasmid pHAMBI540a"/>
</dbReference>
<evidence type="ECO:0000313" key="3">
    <source>
        <dbReference type="EMBL" id="CDN50981.1"/>
    </source>
</evidence>
<gene>
    <name evidence="3" type="primary">mppN</name>
    <name evidence="3" type="ORF">RG540_PA03030</name>
</gene>
<name>A0A068SYT4_NEOGA</name>
<dbReference type="InterPro" id="IPR002656">
    <property type="entry name" value="Acyl_transf_3_dom"/>
</dbReference>
<keyword evidence="1" id="KW-1133">Transmembrane helix</keyword>
<feature type="transmembrane region" description="Helical" evidence="1">
    <location>
        <begin position="194"/>
        <end position="211"/>
    </location>
</feature>
<dbReference type="EMBL" id="HG938354">
    <property type="protein sequence ID" value="CDN50981.1"/>
    <property type="molecule type" value="Genomic_DNA"/>
</dbReference>
<dbReference type="eggNOG" id="COG1835">
    <property type="taxonomic scope" value="Bacteria"/>
</dbReference>
<protein>
    <submittedName>
        <fullName evidence="3">Isovaleryltransferase MppN</fullName>
    </submittedName>
</protein>
<feature type="transmembrane region" description="Helical" evidence="1">
    <location>
        <begin position="159"/>
        <end position="182"/>
    </location>
</feature>
<feature type="transmembrane region" description="Helical" evidence="1">
    <location>
        <begin position="45"/>
        <end position="63"/>
    </location>
</feature>
<evidence type="ECO:0000256" key="1">
    <source>
        <dbReference type="SAM" id="Phobius"/>
    </source>
</evidence>
<keyword evidence="4" id="KW-1185">Reference proteome</keyword>
<proteinExistence type="predicted"/>
<dbReference type="GO" id="GO:0016747">
    <property type="term" value="F:acyltransferase activity, transferring groups other than amino-acyl groups"/>
    <property type="evidence" value="ECO:0007669"/>
    <property type="project" value="InterPro"/>
</dbReference>
<dbReference type="HOGENOM" id="CLU_813309_0_0_5"/>
<dbReference type="Pfam" id="PF01757">
    <property type="entry name" value="Acyl_transf_3"/>
    <property type="match status" value="1"/>
</dbReference>
<geneLocation type="plasmid" evidence="4">
    <name>II</name>
</geneLocation>
<dbReference type="PATRIC" id="fig|1028800.3.peg.4915"/>
<accession>A0A068SYT4</accession>
<keyword evidence="3" id="KW-0614">Plasmid</keyword>
<sequence>MLPRRQRMHISGIDTARALAALSVVFAHLLSPSMPGLTKYIFTGHPAVIAFFVISGFCIHFPFRDADLVATTFLKRRFVRIGLPTLAAFIWAQLAGIRAYNPIDGYILWSVVCEMIYYSLYPIFLPLSRKIGWPKMILASVVVSYVIVLALGSDEYGNAHIYGAGLNWLVGLPAWLIGCFIAQHYRSGMNLGSIWLWRAGTAFTASVLYWATINTPAGYYLTMTPFAALAGGWMLAEASSAERGHAIQAMEKIGKACFSIYLIHAIAAFELEHRGLRNPLLVTGLALAMVYPFYRYVEKPAHDLSRSLGRKRSSQPTAL</sequence>
<dbReference type="AlphaFoldDB" id="A0A068SYT4"/>
<evidence type="ECO:0000259" key="2">
    <source>
        <dbReference type="Pfam" id="PF01757"/>
    </source>
</evidence>
<keyword evidence="1" id="KW-0812">Transmembrane</keyword>
<reference evidence="4" key="1">
    <citation type="journal article" date="2014" name="BMC Genomics">
        <title>Genome sequencing of two Neorhizobium galegae strains reveals a noeT gene responsible for the unusual acetylation of the nodulation factors.</title>
        <authorList>
            <person name="Osterman J."/>
            <person name="Marsh J."/>
            <person name="Laine P.K."/>
            <person name="Zeng Z."/>
            <person name="Alatalo E."/>
            <person name="Sullivan J.T."/>
            <person name="Young J.P."/>
            <person name="Thomas-Oates J."/>
            <person name="Paulin L."/>
            <person name="Lindstrom K."/>
        </authorList>
    </citation>
    <scope>NUCLEOTIDE SEQUENCE [LARGE SCALE GENOMIC DNA]</scope>
    <source>
        <strain evidence="4">HAMBI 540</strain>
    </source>
</reference>
<feature type="transmembrane region" description="Helical" evidence="1">
    <location>
        <begin position="83"/>
        <end position="100"/>
    </location>
</feature>
<dbReference type="KEGG" id="ngg:RG540_PA03030"/>
<dbReference type="InterPro" id="IPR050879">
    <property type="entry name" value="Acyltransferase_3"/>
</dbReference>
<keyword evidence="1" id="KW-0472">Membrane</keyword>
<feature type="domain" description="Acyltransferase 3" evidence="2">
    <location>
        <begin position="11"/>
        <end position="284"/>
    </location>
</feature>